<evidence type="ECO:0000313" key="2">
    <source>
        <dbReference type="EMBL" id="MFC7447162.1"/>
    </source>
</evidence>
<keyword evidence="3" id="KW-1185">Reference proteome</keyword>
<accession>A0ABW2RTJ5</accession>
<dbReference type="PANTHER" id="PTHR43796">
    <property type="entry name" value="CARBOXYNORSPERMIDINE SYNTHASE"/>
    <property type="match status" value="1"/>
</dbReference>
<dbReference type="PANTHER" id="PTHR43796:SF2">
    <property type="entry name" value="CARBOXYNORSPERMIDINE SYNTHASE"/>
    <property type="match status" value="1"/>
</dbReference>
<dbReference type="SUPFAM" id="SSF51735">
    <property type="entry name" value="NAD(P)-binding Rossmann-fold domains"/>
    <property type="match status" value="1"/>
</dbReference>
<dbReference type="Pfam" id="PF03435">
    <property type="entry name" value="Sacchrp_dh_NADP"/>
    <property type="match status" value="1"/>
</dbReference>
<sequence length="389" mass="40484">MKVVIVGGAGRVGTRIAQELSRHSHVEVRVADRTQPRDPGLDFSEVDLADVATLDTAIAGADVVVNTAGPFDRWGTVVLDAAIASGVNYVDVCDDPIPTAELLDRDDAARAAGVRAVIGLGMSPGLTNFLAVVAARQLDSVDLLATFWGDPGEGKSMAEAETMAAAMASAFEEGRAAFHHLIVQASAMAPIWRDGQQAECRAWKEAYRVTTSSGATGVFRMIGHPEPVTLPRAVDVQECVNVGTIDAGSDALMLPTLDRVSRGEIDVPTALKFLAAQLRARPQVLATPRVGPALSVFGGAAVTGERDGLRSGVVVLPGGPVDGSMSLETARPAAVGVLSIDSAEVGVHAPESAFDADAFLAKFSDIYWDGVPGFVVDEAGPDAIVRVEP</sequence>
<organism evidence="2 3">
    <name type="scientific">Rhodococcus daqingensis</name>
    <dbReference type="NCBI Taxonomy" id="2479363"/>
    <lineage>
        <taxon>Bacteria</taxon>
        <taxon>Bacillati</taxon>
        <taxon>Actinomycetota</taxon>
        <taxon>Actinomycetes</taxon>
        <taxon>Mycobacteriales</taxon>
        <taxon>Nocardiaceae</taxon>
        <taxon>Rhodococcus</taxon>
    </lineage>
</organism>
<name>A0ABW2RTJ5_9NOCA</name>
<comment type="caution">
    <text evidence="2">The sequence shown here is derived from an EMBL/GenBank/DDBJ whole genome shotgun (WGS) entry which is preliminary data.</text>
</comment>
<dbReference type="RefSeq" id="WP_378402036.1">
    <property type="nucleotide sequence ID" value="NZ_JBHTCS010000009.1"/>
</dbReference>
<dbReference type="Proteomes" id="UP001596484">
    <property type="component" value="Unassembled WGS sequence"/>
</dbReference>
<dbReference type="InterPro" id="IPR005097">
    <property type="entry name" value="Sacchrp_dh_NADP-bd"/>
</dbReference>
<gene>
    <name evidence="2" type="ORF">ACFQS9_04570</name>
</gene>
<proteinExistence type="predicted"/>
<protein>
    <submittedName>
        <fullName evidence="2">Saccharopine dehydrogenase NADP-binding domain-containing protein</fullName>
    </submittedName>
</protein>
<dbReference type="Gene3D" id="3.30.360.10">
    <property type="entry name" value="Dihydrodipicolinate Reductase, domain 2"/>
    <property type="match status" value="1"/>
</dbReference>
<evidence type="ECO:0000313" key="3">
    <source>
        <dbReference type="Proteomes" id="UP001596484"/>
    </source>
</evidence>
<feature type="domain" description="Saccharopine dehydrogenase NADP binding" evidence="1">
    <location>
        <begin position="3"/>
        <end position="117"/>
    </location>
</feature>
<dbReference type="InterPro" id="IPR036291">
    <property type="entry name" value="NAD(P)-bd_dom_sf"/>
</dbReference>
<evidence type="ECO:0000259" key="1">
    <source>
        <dbReference type="Pfam" id="PF03435"/>
    </source>
</evidence>
<dbReference type="Gene3D" id="3.40.50.720">
    <property type="entry name" value="NAD(P)-binding Rossmann-like Domain"/>
    <property type="match status" value="1"/>
</dbReference>
<dbReference type="EMBL" id="JBHTCS010000009">
    <property type="protein sequence ID" value="MFC7447162.1"/>
    <property type="molecule type" value="Genomic_DNA"/>
</dbReference>
<reference evidence="3" key="1">
    <citation type="journal article" date="2019" name="Int. J. Syst. Evol. Microbiol.">
        <title>The Global Catalogue of Microorganisms (GCM) 10K type strain sequencing project: providing services to taxonomists for standard genome sequencing and annotation.</title>
        <authorList>
            <consortium name="The Broad Institute Genomics Platform"/>
            <consortium name="The Broad Institute Genome Sequencing Center for Infectious Disease"/>
            <person name="Wu L."/>
            <person name="Ma J."/>
        </authorList>
    </citation>
    <scope>NUCLEOTIDE SEQUENCE [LARGE SCALE GENOMIC DNA]</scope>
    <source>
        <strain evidence="3">ICMP 19430</strain>
    </source>
</reference>